<dbReference type="GO" id="GO:0015768">
    <property type="term" value="P:maltose transport"/>
    <property type="evidence" value="ECO:0007669"/>
    <property type="project" value="TreeGrafter"/>
</dbReference>
<dbReference type="RefSeq" id="WP_089862624.1">
    <property type="nucleotide sequence ID" value="NZ_FOTI01000055.1"/>
</dbReference>
<dbReference type="AlphaFoldDB" id="A0A1I4MK97"/>
<dbReference type="STRING" id="29563.SAMN02983006_02631"/>
<protein>
    <submittedName>
        <fullName evidence="4">ABC-type glycerol-3-phosphate transport system, substrate-binding protein</fullName>
    </submittedName>
</protein>
<proteinExistence type="inferred from homology"/>
<dbReference type="OrthoDB" id="383712at2"/>
<dbReference type="SUPFAM" id="SSF53850">
    <property type="entry name" value="Periplasmic binding protein-like II"/>
    <property type="match status" value="1"/>
</dbReference>
<sequence length="436" mass="48290">MLKENGKMVFLIMIFFSILFVNSNVMAEDVVLKYLTHSTLEEPARTIILNGIAKFEKDNPNIKIDVESVPNDQIQQKAVTYAKVGMFPDLVGLQGMGIEPFASDGNLLDITDKVKEDKLADQFMDLEAGKGLDGKVYGLPLYGGTDALYYNPKLFKEVGLDPDNPPKTYAELLKYAQKLTKPDIGQYGMGIYGATVHAVRIMHYMSNAGSREGRMLKLNEDKKSWDILVNSPTSLKGWQFLNSLVKAEVVPPNTVELTYPDLISLFAQEKVAMITTGPWGIATIKSSNPDIEFKISQHPTIDGSKPVLRTAPLITAIGSETEHPAEAYKFLKYLTINVGVELAANGYGIMTQKAANDPRIAKNPQMVVFANQQKNAYFSAQELLLPEWLQVKDQAWGPAWENMLIGNLTPEEAVNQAARDIKDILGSKGNLIYPVK</sequence>
<evidence type="ECO:0000256" key="1">
    <source>
        <dbReference type="ARBA" id="ARBA00008520"/>
    </source>
</evidence>
<dbReference type="EMBL" id="FOTI01000055">
    <property type="protein sequence ID" value="SFM03447.1"/>
    <property type="molecule type" value="Genomic_DNA"/>
</dbReference>
<dbReference type="PANTHER" id="PTHR30061:SF50">
    <property type="entry name" value="MALTOSE_MALTODEXTRIN-BINDING PERIPLASMIC PROTEIN"/>
    <property type="match status" value="1"/>
</dbReference>
<accession>A0A1I4MK97</accession>
<keyword evidence="3" id="KW-0732">Signal</keyword>
<organism evidence="4 5">
    <name type="scientific">Halanaerobium salsuginis</name>
    <dbReference type="NCBI Taxonomy" id="29563"/>
    <lineage>
        <taxon>Bacteria</taxon>
        <taxon>Bacillati</taxon>
        <taxon>Bacillota</taxon>
        <taxon>Clostridia</taxon>
        <taxon>Halanaerobiales</taxon>
        <taxon>Halanaerobiaceae</taxon>
        <taxon>Halanaerobium</taxon>
    </lineage>
</organism>
<name>A0A1I4MK97_9FIRM</name>
<dbReference type="GO" id="GO:1901982">
    <property type="term" value="F:maltose binding"/>
    <property type="evidence" value="ECO:0007669"/>
    <property type="project" value="TreeGrafter"/>
</dbReference>
<dbReference type="PANTHER" id="PTHR30061">
    <property type="entry name" value="MALTOSE-BINDING PERIPLASMIC PROTEIN"/>
    <property type="match status" value="1"/>
</dbReference>
<keyword evidence="5" id="KW-1185">Reference proteome</keyword>
<keyword evidence="2" id="KW-0813">Transport</keyword>
<dbReference type="Gene3D" id="3.40.190.10">
    <property type="entry name" value="Periplasmic binding protein-like II"/>
    <property type="match status" value="2"/>
</dbReference>
<dbReference type="Pfam" id="PF01547">
    <property type="entry name" value="SBP_bac_1"/>
    <property type="match status" value="1"/>
</dbReference>
<dbReference type="GO" id="GO:0055052">
    <property type="term" value="C:ATP-binding cassette (ABC) transporter complex, substrate-binding subunit-containing"/>
    <property type="evidence" value="ECO:0007669"/>
    <property type="project" value="TreeGrafter"/>
</dbReference>
<dbReference type="InterPro" id="IPR006059">
    <property type="entry name" value="SBP"/>
</dbReference>
<evidence type="ECO:0000313" key="5">
    <source>
        <dbReference type="Proteomes" id="UP000199006"/>
    </source>
</evidence>
<comment type="similarity">
    <text evidence="1">Belongs to the bacterial solute-binding protein 1 family.</text>
</comment>
<evidence type="ECO:0000256" key="3">
    <source>
        <dbReference type="ARBA" id="ARBA00022729"/>
    </source>
</evidence>
<gene>
    <name evidence="4" type="ORF">SAMN02983006_02631</name>
</gene>
<dbReference type="Proteomes" id="UP000199006">
    <property type="component" value="Unassembled WGS sequence"/>
</dbReference>
<dbReference type="CDD" id="cd13585">
    <property type="entry name" value="PBP2_TMBP_like"/>
    <property type="match status" value="1"/>
</dbReference>
<evidence type="ECO:0000313" key="4">
    <source>
        <dbReference type="EMBL" id="SFM03447.1"/>
    </source>
</evidence>
<evidence type="ECO:0000256" key="2">
    <source>
        <dbReference type="ARBA" id="ARBA00022448"/>
    </source>
</evidence>
<reference evidence="4 5" key="1">
    <citation type="submission" date="2016-10" db="EMBL/GenBank/DDBJ databases">
        <authorList>
            <person name="de Groot N.N."/>
        </authorList>
    </citation>
    <scope>NUCLEOTIDE SEQUENCE [LARGE SCALE GENOMIC DNA]</scope>
    <source>
        <strain evidence="4 5">ATCC 51327</strain>
    </source>
</reference>
<dbReference type="GO" id="GO:0042956">
    <property type="term" value="P:maltodextrin transmembrane transport"/>
    <property type="evidence" value="ECO:0007669"/>
    <property type="project" value="TreeGrafter"/>
</dbReference>